<dbReference type="EMBL" id="BAAANV010000002">
    <property type="protein sequence ID" value="GAA1529586.1"/>
    <property type="molecule type" value="Genomic_DNA"/>
</dbReference>
<dbReference type="SMART" id="SM00849">
    <property type="entry name" value="Lactamase_B"/>
    <property type="match status" value="1"/>
</dbReference>
<protein>
    <submittedName>
        <fullName evidence="2">MBL fold metallo-hydrolase</fullName>
    </submittedName>
</protein>
<accession>A0ABN2B074</accession>
<dbReference type="InterPro" id="IPR001279">
    <property type="entry name" value="Metallo-B-lactamas"/>
</dbReference>
<dbReference type="Pfam" id="PF00753">
    <property type="entry name" value="Lactamase_B"/>
    <property type="match status" value="1"/>
</dbReference>
<dbReference type="PANTHER" id="PTHR42951:SF14">
    <property type="entry name" value="METALLO-BETA-LACTAMASE SUPERFAMILY PROTEIN"/>
    <property type="match status" value="1"/>
</dbReference>
<organism evidence="2 3">
    <name type="scientific">Dermacoccus barathri</name>
    <dbReference type="NCBI Taxonomy" id="322601"/>
    <lineage>
        <taxon>Bacteria</taxon>
        <taxon>Bacillati</taxon>
        <taxon>Actinomycetota</taxon>
        <taxon>Actinomycetes</taxon>
        <taxon>Micrococcales</taxon>
        <taxon>Dermacoccaceae</taxon>
        <taxon>Dermacoccus</taxon>
    </lineage>
</organism>
<evidence type="ECO:0000313" key="2">
    <source>
        <dbReference type="EMBL" id="GAA1529586.1"/>
    </source>
</evidence>
<dbReference type="SUPFAM" id="SSF56281">
    <property type="entry name" value="Metallo-hydrolase/oxidoreductase"/>
    <property type="match status" value="1"/>
</dbReference>
<feature type="domain" description="Metallo-beta-lactamase" evidence="1">
    <location>
        <begin position="15"/>
        <end position="224"/>
    </location>
</feature>
<dbReference type="InterPro" id="IPR050855">
    <property type="entry name" value="NDM-1-like"/>
</dbReference>
<name>A0ABN2B074_9MICO</name>
<gene>
    <name evidence="2" type="ORF">GCM10009762_00150</name>
</gene>
<dbReference type="InterPro" id="IPR036866">
    <property type="entry name" value="RibonucZ/Hydroxyglut_hydro"/>
</dbReference>
<reference evidence="2 3" key="1">
    <citation type="journal article" date="2019" name="Int. J. Syst. Evol. Microbiol.">
        <title>The Global Catalogue of Microorganisms (GCM) 10K type strain sequencing project: providing services to taxonomists for standard genome sequencing and annotation.</title>
        <authorList>
            <consortium name="The Broad Institute Genomics Platform"/>
            <consortium name="The Broad Institute Genome Sequencing Center for Infectious Disease"/>
            <person name="Wu L."/>
            <person name="Ma J."/>
        </authorList>
    </citation>
    <scope>NUCLEOTIDE SEQUENCE [LARGE SCALE GENOMIC DNA]</scope>
    <source>
        <strain evidence="2 3">JCM 14588</strain>
    </source>
</reference>
<proteinExistence type="predicted"/>
<dbReference type="PANTHER" id="PTHR42951">
    <property type="entry name" value="METALLO-BETA-LACTAMASE DOMAIN-CONTAINING"/>
    <property type="match status" value="1"/>
</dbReference>
<dbReference type="Proteomes" id="UP001501288">
    <property type="component" value="Unassembled WGS sequence"/>
</dbReference>
<evidence type="ECO:0000313" key="3">
    <source>
        <dbReference type="Proteomes" id="UP001501288"/>
    </source>
</evidence>
<comment type="caution">
    <text evidence="2">The sequence shown here is derived from an EMBL/GenBank/DDBJ whole genome shotgun (WGS) entry which is preliminary data.</text>
</comment>
<evidence type="ECO:0000259" key="1">
    <source>
        <dbReference type="SMART" id="SM00849"/>
    </source>
</evidence>
<keyword evidence="3" id="KW-1185">Reference proteome</keyword>
<dbReference type="RefSeq" id="WP_346029268.1">
    <property type="nucleotide sequence ID" value="NZ_BAAANV010000002.1"/>
</dbReference>
<dbReference type="Gene3D" id="3.60.15.10">
    <property type="entry name" value="Ribonuclease Z/Hydroxyacylglutathione hydrolase-like"/>
    <property type="match status" value="1"/>
</dbReference>
<sequence>MEQIADGMWMGRGTDVNWMLVRDGSDLTLVDAGYPADIARLEADIRSIGHDLGDIGAVLVTHAHIDHIGGLQGLLSRHDVPVLMAAQELPLATGEQEKPGSRSELMRMAWRPNVAMWLGRVIRSGALHDEPLRGAQTWSDGGPLDLPGRPVPVASPGHTPGHTAYFFPEHGVLATGDALVTAHPLTSAHTPHLLPSVFNASDAGALGALAALATVDADVIVPGHGDVWRGPIARAVELARSVPTSI</sequence>